<dbReference type="GO" id="GO:0042555">
    <property type="term" value="C:MCM complex"/>
    <property type="evidence" value="ECO:0007669"/>
    <property type="project" value="TreeGrafter"/>
</dbReference>
<dbReference type="GO" id="GO:0005524">
    <property type="term" value="F:ATP binding"/>
    <property type="evidence" value="ECO:0007669"/>
    <property type="project" value="InterPro"/>
</dbReference>
<dbReference type="Gene3D" id="3.40.50.300">
    <property type="entry name" value="P-loop containing nucleotide triphosphate hydrolases"/>
    <property type="match status" value="1"/>
</dbReference>
<keyword evidence="1" id="KW-0732">Signal</keyword>
<dbReference type="GO" id="GO:0016787">
    <property type="term" value="F:hydrolase activity"/>
    <property type="evidence" value="ECO:0007669"/>
    <property type="project" value="UniProtKB-KW"/>
</dbReference>
<dbReference type="InterPro" id="IPR041562">
    <property type="entry name" value="MCM_lid"/>
</dbReference>
<keyword evidence="4" id="KW-1185">Reference proteome</keyword>
<protein>
    <submittedName>
        <fullName evidence="3">DNA helicase MCM9</fullName>
    </submittedName>
</protein>
<name>A0A5B7E059_PORTR</name>
<keyword evidence="3" id="KW-0347">Helicase</keyword>
<dbReference type="PANTHER" id="PTHR11630:SF48">
    <property type="entry name" value="DNA HELICASE MCM9"/>
    <property type="match status" value="1"/>
</dbReference>
<dbReference type="EMBL" id="VSRR010001699">
    <property type="protein sequence ID" value="MPC27148.1"/>
    <property type="molecule type" value="Genomic_DNA"/>
</dbReference>
<dbReference type="InterPro" id="IPR027417">
    <property type="entry name" value="P-loop_NTPase"/>
</dbReference>
<keyword evidence="3" id="KW-0067">ATP-binding</keyword>
<evidence type="ECO:0000259" key="2">
    <source>
        <dbReference type="Pfam" id="PF17855"/>
    </source>
</evidence>
<dbReference type="InterPro" id="IPR031327">
    <property type="entry name" value="MCM"/>
</dbReference>
<keyword evidence="3" id="KW-0378">Hydrolase</keyword>
<dbReference type="GO" id="GO:0000724">
    <property type="term" value="P:double-strand break repair via homologous recombination"/>
    <property type="evidence" value="ECO:0007669"/>
    <property type="project" value="TreeGrafter"/>
</dbReference>
<feature type="signal peptide" evidence="1">
    <location>
        <begin position="1"/>
        <end position="18"/>
    </location>
</feature>
<reference evidence="3 4" key="1">
    <citation type="submission" date="2019-05" db="EMBL/GenBank/DDBJ databases">
        <title>Another draft genome of Portunus trituberculatus and its Hox gene families provides insights of decapod evolution.</title>
        <authorList>
            <person name="Jeong J.-H."/>
            <person name="Song I."/>
            <person name="Kim S."/>
            <person name="Choi T."/>
            <person name="Kim D."/>
            <person name="Ryu S."/>
            <person name="Kim W."/>
        </authorList>
    </citation>
    <scope>NUCLEOTIDE SEQUENCE [LARGE SCALE GENOMIC DNA]</scope>
    <source>
        <tissue evidence="3">Muscle</tissue>
    </source>
</reference>
<accession>A0A5B7E059</accession>
<dbReference type="PANTHER" id="PTHR11630">
    <property type="entry name" value="DNA REPLICATION LICENSING FACTOR MCM FAMILY MEMBER"/>
    <property type="match status" value="1"/>
</dbReference>
<evidence type="ECO:0000256" key="1">
    <source>
        <dbReference type="SAM" id="SignalP"/>
    </source>
</evidence>
<dbReference type="GO" id="GO:0003697">
    <property type="term" value="F:single-stranded DNA binding"/>
    <property type="evidence" value="ECO:0007669"/>
    <property type="project" value="TreeGrafter"/>
</dbReference>
<feature type="chain" id="PRO_5023072498" evidence="1">
    <location>
        <begin position="19"/>
        <end position="163"/>
    </location>
</feature>
<evidence type="ECO:0000313" key="4">
    <source>
        <dbReference type="Proteomes" id="UP000324222"/>
    </source>
</evidence>
<evidence type="ECO:0000313" key="3">
    <source>
        <dbReference type="EMBL" id="MPC27148.1"/>
    </source>
</evidence>
<dbReference type="Proteomes" id="UP000324222">
    <property type="component" value="Unassembled WGS sequence"/>
</dbReference>
<dbReference type="GO" id="GO:0005634">
    <property type="term" value="C:nucleus"/>
    <property type="evidence" value="ECO:0007669"/>
    <property type="project" value="UniProtKB-SubCell"/>
</dbReference>
<keyword evidence="3" id="KW-0547">Nucleotide-binding</keyword>
<proteinExistence type="predicted"/>
<organism evidence="3 4">
    <name type="scientific">Portunus trituberculatus</name>
    <name type="common">Swimming crab</name>
    <name type="synonym">Neptunus trituberculatus</name>
    <dbReference type="NCBI Taxonomy" id="210409"/>
    <lineage>
        <taxon>Eukaryota</taxon>
        <taxon>Metazoa</taxon>
        <taxon>Ecdysozoa</taxon>
        <taxon>Arthropoda</taxon>
        <taxon>Crustacea</taxon>
        <taxon>Multicrustacea</taxon>
        <taxon>Malacostraca</taxon>
        <taxon>Eumalacostraca</taxon>
        <taxon>Eucarida</taxon>
        <taxon>Decapoda</taxon>
        <taxon>Pleocyemata</taxon>
        <taxon>Brachyura</taxon>
        <taxon>Eubrachyura</taxon>
        <taxon>Portunoidea</taxon>
        <taxon>Portunidae</taxon>
        <taxon>Portuninae</taxon>
        <taxon>Portunus</taxon>
    </lineage>
</organism>
<sequence>MNIFWATLTVPLLHRVVSKYILSGQDPGEAEGTGAEEDWGLEKLRAYFCVIRCLQPNMTPQANEVLSRYYQTQRQSEQRSKARTTLRLLESLVRLSQGHARLMMRGEVVVQDAVVAISLLEASMGGFSSLIDINPLYTAFPHDGQLEYRTQGVCVCVCVYVFA</sequence>
<dbReference type="Pfam" id="PF17855">
    <property type="entry name" value="MCM_lid"/>
    <property type="match status" value="1"/>
</dbReference>
<comment type="caution">
    <text evidence="3">The sequence shown here is derived from an EMBL/GenBank/DDBJ whole genome shotgun (WGS) entry which is preliminary data.</text>
</comment>
<dbReference type="GO" id="GO:0017116">
    <property type="term" value="F:single-stranded DNA helicase activity"/>
    <property type="evidence" value="ECO:0007669"/>
    <property type="project" value="TreeGrafter"/>
</dbReference>
<dbReference type="OrthoDB" id="271325at2759"/>
<feature type="domain" description="MCM AAA-lid" evidence="2">
    <location>
        <begin position="42"/>
        <end position="124"/>
    </location>
</feature>
<dbReference type="AlphaFoldDB" id="A0A5B7E059"/>
<gene>
    <name evidence="3" type="primary">MCM9_0</name>
    <name evidence="3" type="ORF">E2C01_020312</name>
</gene>